<sequence>MTLTPPSIIRHGYTNRFRKRKLYKFLRLKKNCVSHLIMTIIKLNDTHSAIRHPSPVCQSILQEKVIQIPTVEKKLRQSFNHDHYQLHDTHSAIRHPSSVTGMPIDFAREGYTNSYIIYVSTQGFESKMNSNRQR</sequence>
<protein>
    <submittedName>
        <fullName evidence="1">Uncharacterized protein</fullName>
    </submittedName>
</protein>
<proteinExistence type="predicted"/>
<evidence type="ECO:0000313" key="1">
    <source>
        <dbReference type="EMBL" id="KIM74713.1"/>
    </source>
</evidence>
<reference evidence="2" key="2">
    <citation type="submission" date="2015-01" db="EMBL/GenBank/DDBJ databases">
        <title>Evolutionary Origins and Diversification of the Mycorrhizal Mutualists.</title>
        <authorList>
            <consortium name="DOE Joint Genome Institute"/>
            <consortium name="Mycorrhizal Genomics Consortium"/>
            <person name="Kohler A."/>
            <person name="Kuo A."/>
            <person name="Nagy L.G."/>
            <person name="Floudas D."/>
            <person name="Copeland A."/>
            <person name="Barry K.W."/>
            <person name="Cichocki N."/>
            <person name="Veneault-Fourrey C."/>
            <person name="LaButti K."/>
            <person name="Lindquist E.A."/>
            <person name="Lipzen A."/>
            <person name="Lundell T."/>
            <person name="Morin E."/>
            <person name="Murat C."/>
            <person name="Riley R."/>
            <person name="Ohm R."/>
            <person name="Sun H."/>
            <person name="Tunlid A."/>
            <person name="Henrissat B."/>
            <person name="Grigoriev I.V."/>
            <person name="Hibbett D.S."/>
            <person name="Martin F."/>
        </authorList>
    </citation>
    <scope>NUCLEOTIDE SEQUENCE [LARGE SCALE GENOMIC DNA]</scope>
    <source>
        <strain evidence="2">F 1598</strain>
    </source>
</reference>
<organism evidence="1 2">
    <name type="scientific">Piloderma croceum (strain F 1598)</name>
    <dbReference type="NCBI Taxonomy" id="765440"/>
    <lineage>
        <taxon>Eukaryota</taxon>
        <taxon>Fungi</taxon>
        <taxon>Dikarya</taxon>
        <taxon>Basidiomycota</taxon>
        <taxon>Agaricomycotina</taxon>
        <taxon>Agaricomycetes</taxon>
        <taxon>Agaricomycetidae</taxon>
        <taxon>Atheliales</taxon>
        <taxon>Atheliaceae</taxon>
        <taxon>Piloderma</taxon>
    </lineage>
</organism>
<dbReference type="AlphaFoldDB" id="A0A0C3ALE8"/>
<dbReference type="EMBL" id="KN833056">
    <property type="protein sequence ID" value="KIM74713.1"/>
    <property type="molecule type" value="Genomic_DNA"/>
</dbReference>
<dbReference type="Proteomes" id="UP000054166">
    <property type="component" value="Unassembled WGS sequence"/>
</dbReference>
<keyword evidence="2" id="KW-1185">Reference proteome</keyword>
<dbReference type="InParanoid" id="A0A0C3ALE8"/>
<name>A0A0C3ALE8_PILCF</name>
<reference evidence="1 2" key="1">
    <citation type="submission" date="2014-04" db="EMBL/GenBank/DDBJ databases">
        <authorList>
            <consortium name="DOE Joint Genome Institute"/>
            <person name="Kuo A."/>
            <person name="Tarkka M."/>
            <person name="Buscot F."/>
            <person name="Kohler A."/>
            <person name="Nagy L.G."/>
            <person name="Floudas D."/>
            <person name="Copeland A."/>
            <person name="Barry K.W."/>
            <person name="Cichocki N."/>
            <person name="Veneault-Fourrey C."/>
            <person name="LaButti K."/>
            <person name="Lindquist E.A."/>
            <person name="Lipzen A."/>
            <person name="Lundell T."/>
            <person name="Morin E."/>
            <person name="Murat C."/>
            <person name="Sun H."/>
            <person name="Tunlid A."/>
            <person name="Henrissat B."/>
            <person name="Grigoriev I.V."/>
            <person name="Hibbett D.S."/>
            <person name="Martin F."/>
            <person name="Nordberg H.P."/>
            <person name="Cantor M.N."/>
            <person name="Hua S.X."/>
        </authorList>
    </citation>
    <scope>NUCLEOTIDE SEQUENCE [LARGE SCALE GENOMIC DNA]</scope>
    <source>
        <strain evidence="1 2">F 1598</strain>
    </source>
</reference>
<dbReference type="HOGENOM" id="CLU_1896996_0_0_1"/>
<evidence type="ECO:0000313" key="2">
    <source>
        <dbReference type="Proteomes" id="UP000054166"/>
    </source>
</evidence>
<accession>A0A0C3ALE8</accession>
<gene>
    <name evidence="1" type="ORF">PILCRDRAFT_827915</name>
</gene>